<organism evidence="2 3">
    <name type="scientific">Nostoc flagelliforme FACHB-838</name>
    <dbReference type="NCBI Taxonomy" id="2692904"/>
    <lineage>
        <taxon>Bacteria</taxon>
        <taxon>Bacillati</taxon>
        <taxon>Cyanobacteriota</taxon>
        <taxon>Cyanophyceae</taxon>
        <taxon>Nostocales</taxon>
        <taxon>Nostocaceae</taxon>
        <taxon>Nostoc</taxon>
    </lineage>
</organism>
<dbReference type="RefSeq" id="WP_190946991.1">
    <property type="nucleotide sequence ID" value="NZ_JACJSI010000419.1"/>
</dbReference>
<name>A0ABR8E6V6_9NOSO</name>
<evidence type="ECO:0000313" key="3">
    <source>
        <dbReference type="Proteomes" id="UP000623440"/>
    </source>
</evidence>
<dbReference type="InterPro" id="IPR002734">
    <property type="entry name" value="RibDG_C"/>
</dbReference>
<dbReference type="Gene3D" id="3.40.430.10">
    <property type="entry name" value="Dihydrofolate Reductase, subunit A"/>
    <property type="match status" value="1"/>
</dbReference>
<dbReference type="PANTHER" id="PTHR38011">
    <property type="entry name" value="DIHYDROFOLATE REDUCTASE FAMILY PROTEIN (AFU_ORTHOLOGUE AFUA_8G06820)"/>
    <property type="match status" value="1"/>
</dbReference>
<proteinExistence type="predicted"/>
<keyword evidence="3" id="KW-1185">Reference proteome</keyword>
<dbReference type="InterPro" id="IPR050765">
    <property type="entry name" value="Riboflavin_Biosynth_HTPR"/>
</dbReference>
<feature type="domain" description="Bacterial bifunctional deaminase-reductase C-terminal" evidence="1">
    <location>
        <begin position="3"/>
        <end position="182"/>
    </location>
</feature>
<sequence>MRKLKLQIQMTLDGYIAGLNGEMDFMAWNWDDELKQYVKNITEPVDCIILGRKLAEGFIPYWGSVAGNPDDPEFTSGRKFTETHKVVFTKTLDKSEWDNTVLVKGNLVDEITKLKKQDGKDIIAYGGATFVSALIKQELIDEFHLFINPIAIGDGMTIFKELDSKQYLTLVKATSFDCGIVVLNYEPRRD</sequence>
<dbReference type="EMBL" id="JACJSI010000419">
    <property type="protein sequence ID" value="MBD2536250.1"/>
    <property type="molecule type" value="Genomic_DNA"/>
</dbReference>
<dbReference type="SUPFAM" id="SSF53597">
    <property type="entry name" value="Dihydrofolate reductase-like"/>
    <property type="match status" value="1"/>
</dbReference>
<evidence type="ECO:0000313" key="2">
    <source>
        <dbReference type="EMBL" id="MBD2536250.1"/>
    </source>
</evidence>
<evidence type="ECO:0000259" key="1">
    <source>
        <dbReference type="Pfam" id="PF01872"/>
    </source>
</evidence>
<dbReference type="Pfam" id="PF01872">
    <property type="entry name" value="RibD_C"/>
    <property type="match status" value="1"/>
</dbReference>
<protein>
    <submittedName>
        <fullName evidence="2">Dihydrofolate reductase</fullName>
    </submittedName>
</protein>
<comment type="caution">
    <text evidence="2">The sequence shown here is derived from an EMBL/GenBank/DDBJ whole genome shotgun (WGS) entry which is preliminary data.</text>
</comment>
<dbReference type="Proteomes" id="UP000623440">
    <property type="component" value="Unassembled WGS sequence"/>
</dbReference>
<accession>A0ABR8E6V6</accession>
<reference evidence="2 3" key="1">
    <citation type="journal article" date="2020" name="ISME J.">
        <title>Comparative genomics reveals insights into cyanobacterial evolution and habitat adaptation.</title>
        <authorList>
            <person name="Chen M.Y."/>
            <person name="Teng W.K."/>
            <person name="Zhao L."/>
            <person name="Hu C.X."/>
            <person name="Zhou Y.K."/>
            <person name="Han B.P."/>
            <person name="Song L.R."/>
            <person name="Shu W.S."/>
        </authorList>
    </citation>
    <scope>NUCLEOTIDE SEQUENCE [LARGE SCALE GENOMIC DNA]</scope>
    <source>
        <strain evidence="2 3">FACHB-838</strain>
    </source>
</reference>
<gene>
    <name evidence="2" type="ORF">H6G97_45955</name>
</gene>
<dbReference type="PANTHER" id="PTHR38011:SF11">
    <property type="entry name" value="2,5-DIAMINO-6-RIBOSYLAMINO-4(3H)-PYRIMIDINONE 5'-PHOSPHATE REDUCTASE"/>
    <property type="match status" value="1"/>
</dbReference>
<dbReference type="InterPro" id="IPR024072">
    <property type="entry name" value="DHFR-like_dom_sf"/>
</dbReference>